<dbReference type="AlphaFoldDB" id="A0A8J2W7J0"/>
<dbReference type="InterPro" id="IPR003280">
    <property type="entry name" value="2pore_dom_K_chnl"/>
</dbReference>
<keyword evidence="7" id="KW-0630">Potassium</keyword>
<protein>
    <recommendedName>
        <fullName evidence="14">Potassium channel domain-containing protein</fullName>
    </recommendedName>
</protein>
<feature type="domain" description="Potassium channel" evidence="14">
    <location>
        <begin position="168"/>
        <end position="243"/>
    </location>
</feature>
<feature type="transmembrane region" description="Helical" evidence="13">
    <location>
        <begin position="159"/>
        <end position="178"/>
    </location>
</feature>
<evidence type="ECO:0000256" key="4">
    <source>
        <dbReference type="ARBA" id="ARBA00022538"/>
    </source>
</evidence>
<evidence type="ECO:0000259" key="14">
    <source>
        <dbReference type="Pfam" id="PF07885"/>
    </source>
</evidence>
<comment type="similarity">
    <text evidence="2 12">Belongs to the two pore domain potassium channel (TC 1.A.1.8) family.</text>
</comment>
<evidence type="ECO:0000313" key="15">
    <source>
        <dbReference type="EMBL" id="CAH0108154.1"/>
    </source>
</evidence>
<keyword evidence="10 13" id="KW-0472">Membrane</keyword>
<evidence type="ECO:0000256" key="2">
    <source>
        <dbReference type="ARBA" id="ARBA00006666"/>
    </source>
</evidence>
<keyword evidence="4" id="KW-0633">Potassium transport</keyword>
<dbReference type="EMBL" id="CAKKLH010000281">
    <property type="protein sequence ID" value="CAH0108154.1"/>
    <property type="molecule type" value="Genomic_DNA"/>
</dbReference>
<dbReference type="PANTHER" id="PTHR11003:SF326">
    <property type="entry name" value="ACID-SENSITIVE TWO PORE DOMAIN K+ CHANNEL DTASK-6"/>
    <property type="match status" value="1"/>
</dbReference>
<dbReference type="Pfam" id="PF07885">
    <property type="entry name" value="Ion_trans_2"/>
    <property type="match status" value="2"/>
</dbReference>
<comment type="subcellular location">
    <subcellularLocation>
        <location evidence="1">Membrane</location>
        <topology evidence="1">Multi-pass membrane protein</topology>
    </subcellularLocation>
</comment>
<dbReference type="GO" id="GO:0030322">
    <property type="term" value="P:stabilization of membrane potential"/>
    <property type="evidence" value="ECO:0007669"/>
    <property type="project" value="TreeGrafter"/>
</dbReference>
<gene>
    <name evidence="15" type="ORF">DGAL_LOCUS11520</name>
</gene>
<dbReference type="GO" id="GO:0005886">
    <property type="term" value="C:plasma membrane"/>
    <property type="evidence" value="ECO:0007669"/>
    <property type="project" value="TreeGrafter"/>
</dbReference>
<sequence>MKKQNVRTLSLIVCTFTYLLIGAAIFDALESDNEAKNAQVLREMENMIKERYGIVDRDYRLMEVMVLKGAPHYAGKQWKFAGAFYYATTVLTTIGYGHSTPHTIGGKLFTMAYALVGIPLGLVMFQSIGERLNNFSSFVIRNVKRVLKYDSIEASETNLILVVTAITTITISGGAAAFSKYEGWTYFDSIYYCFVTLTTIGFGDMVALQQDNALTDKPEYVAFVLIFILFGLAIVAACLNLLVLRLVTLNTEDERRDEAAAVKAAQGAVRLEGDVITANGSILSGQIPREQGGGGLAGSLIDLEDSKSVCSCSCQMAHSHCFPCLSMVARSRRNKGRKGRKSGGAVGAEFSCGPGSASMVGRSYGALSNTGTYSAASLGVCDDTIFLERYTPASGGGDGSLDPDAGHQGEYFELQNTESSMSARLRSGVIYASSTRSSMTATSPSRLYPTLRSTASGVESPTPDRVLTRRRRTGGPTINLSLRGLIRRLRHFRRRVMSTLQHGRPTARQRVSQARSRKSSLAAAKQRSCVVQAPASLLTSVTNAGPPPINIGAPVPSTDDSIDCFVDVPLNDNTFLTWSSSALAEKRASY</sequence>
<dbReference type="FunFam" id="1.10.287.70:FF:000090">
    <property type="entry name" value="two pore potassium channel protein sup-9"/>
    <property type="match status" value="1"/>
</dbReference>
<proteinExistence type="inferred from homology"/>
<evidence type="ECO:0000313" key="16">
    <source>
        <dbReference type="Proteomes" id="UP000789390"/>
    </source>
</evidence>
<keyword evidence="9 12" id="KW-0406">Ion transport</keyword>
<keyword evidence="3 12" id="KW-0813">Transport</keyword>
<evidence type="ECO:0000256" key="13">
    <source>
        <dbReference type="SAM" id="Phobius"/>
    </source>
</evidence>
<feature type="transmembrane region" description="Helical" evidence="13">
    <location>
        <begin position="220"/>
        <end position="247"/>
    </location>
</feature>
<dbReference type="InterPro" id="IPR013099">
    <property type="entry name" value="K_chnl_dom"/>
</dbReference>
<evidence type="ECO:0000256" key="1">
    <source>
        <dbReference type="ARBA" id="ARBA00004141"/>
    </source>
</evidence>
<evidence type="ECO:0000256" key="9">
    <source>
        <dbReference type="ARBA" id="ARBA00023065"/>
    </source>
</evidence>
<keyword evidence="6" id="KW-0631">Potassium channel</keyword>
<evidence type="ECO:0000256" key="3">
    <source>
        <dbReference type="ARBA" id="ARBA00022448"/>
    </source>
</evidence>
<evidence type="ECO:0000256" key="7">
    <source>
        <dbReference type="ARBA" id="ARBA00022958"/>
    </source>
</evidence>
<feature type="transmembrane region" description="Helical" evidence="13">
    <location>
        <begin position="108"/>
        <end position="128"/>
    </location>
</feature>
<name>A0A8J2W7J0_9CRUS</name>
<evidence type="ECO:0000256" key="5">
    <source>
        <dbReference type="ARBA" id="ARBA00022692"/>
    </source>
</evidence>
<dbReference type="PRINTS" id="PR01333">
    <property type="entry name" value="2POREKCHANEL"/>
</dbReference>
<organism evidence="15 16">
    <name type="scientific">Daphnia galeata</name>
    <dbReference type="NCBI Taxonomy" id="27404"/>
    <lineage>
        <taxon>Eukaryota</taxon>
        <taxon>Metazoa</taxon>
        <taxon>Ecdysozoa</taxon>
        <taxon>Arthropoda</taxon>
        <taxon>Crustacea</taxon>
        <taxon>Branchiopoda</taxon>
        <taxon>Diplostraca</taxon>
        <taxon>Cladocera</taxon>
        <taxon>Anomopoda</taxon>
        <taxon>Daphniidae</taxon>
        <taxon>Daphnia</taxon>
    </lineage>
</organism>
<feature type="domain" description="Potassium channel" evidence="14">
    <location>
        <begin position="75"/>
        <end position="132"/>
    </location>
</feature>
<dbReference type="PANTHER" id="PTHR11003">
    <property type="entry name" value="POTASSIUM CHANNEL, SUBFAMILY K"/>
    <property type="match status" value="1"/>
</dbReference>
<evidence type="ECO:0000256" key="6">
    <source>
        <dbReference type="ARBA" id="ARBA00022826"/>
    </source>
</evidence>
<reference evidence="15" key="1">
    <citation type="submission" date="2021-11" db="EMBL/GenBank/DDBJ databases">
        <authorList>
            <person name="Schell T."/>
        </authorList>
    </citation>
    <scope>NUCLEOTIDE SEQUENCE</scope>
    <source>
        <strain evidence="15">M5</strain>
    </source>
</reference>
<dbReference type="SUPFAM" id="SSF81324">
    <property type="entry name" value="Voltage-gated potassium channels"/>
    <property type="match status" value="2"/>
</dbReference>
<feature type="transmembrane region" description="Helical" evidence="13">
    <location>
        <begin position="190"/>
        <end position="208"/>
    </location>
</feature>
<keyword evidence="5 12" id="KW-0812">Transmembrane</keyword>
<dbReference type="InterPro" id="IPR003092">
    <property type="entry name" value="2pore_dom_K_chnl_TASK"/>
</dbReference>
<comment type="caution">
    <text evidence="15">The sequence shown here is derived from an EMBL/GenBank/DDBJ whole genome shotgun (WGS) entry which is preliminary data.</text>
</comment>
<dbReference type="Proteomes" id="UP000789390">
    <property type="component" value="Unassembled WGS sequence"/>
</dbReference>
<feature type="transmembrane region" description="Helical" evidence="13">
    <location>
        <begin position="78"/>
        <end position="96"/>
    </location>
</feature>
<keyword evidence="16" id="KW-1185">Reference proteome</keyword>
<evidence type="ECO:0000256" key="11">
    <source>
        <dbReference type="ARBA" id="ARBA00023303"/>
    </source>
</evidence>
<dbReference type="Gene3D" id="1.10.287.70">
    <property type="match status" value="1"/>
</dbReference>
<feature type="transmembrane region" description="Helical" evidence="13">
    <location>
        <begin position="9"/>
        <end position="26"/>
    </location>
</feature>
<keyword evidence="11 12" id="KW-0407">Ion channel</keyword>
<dbReference type="GO" id="GO:0022841">
    <property type="term" value="F:potassium ion leak channel activity"/>
    <property type="evidence" value="ECO:0007669"/>
    <property type="project" value="TreeGrafter"/>
</dbReference>
<dbReference type="GO" id="GO:0015271">
    <property type="term" value="F:outward rectifier potassium channel activity"/>
    <property type="evidence" value="ECO:0007669"/>
    <property type="project" value="TreeGrafter"/>
</dbReference>
<evidence type="ECO:0000256" key="10">
    <source>
        <dbReference type="ARBA" id="ARBA00023136"/>
    </source>
</evidence>
<dbReference type="OrthoDB" id="297496at2759"/>
<accession>A0A8J2W7J0</accession>
<keyword evidence="8 13" id="KW-1133">Transmembrane helix</keyword>
<evidence type="ECO:0000256" key="12">
    <source>
        <dbReference type="RuleBase" id="RU003857"/>
    </source>
</evidence>
<dbReference type="PRINTS" id="PR01095">
    <property type="entry name" value="TASKCHANNEL"/>
</dbReference>
<evidence type="ECO:0000256" key="8">
    <source>
        <dbReference type="ARBA" id="ARBA00022989"/>
    </source>
</evidence>